<sequence length="306" mass="32757">MTWAMVFPGQGSQSIGMLHPYEGLPEVRHTIDTASAVLDQDIWGLVANGPEESLMTTVNTQPVMLAAGVGVYRAWRGRGGAEPNWLAGHSLGEYTALVVAESISFEEALRLVRFRAQVMQEAVPAGVGAMAALLGLEDGAVLAACQEAAQGEVVEAVNFNSPGQVVIAGHRTAVARAIEMAKSRGAKRAVMLSLSVPSHCSLMKPAAERLAHYLEQIPLVSPRIPVLHNAEVVQAPTPMEIRTALTKQLYRPVRWVDTIRAFAREGCTRVVECGPGKVLAPLVRRIDSEMEGIALNSAELLQGVLS</sequence>
<dbReference type="SMART" id="SM00827">
    <property type="entry name" value="PKS_AT"/>
    <property type="match status" value="1"/>
</dbReference>
<name>A0A3P3ZMR1_9ZZZZ</name>
<comment type="similarity">
    <text evidence="1">Belongs to the FabD family.</text>
</comment>
<evidence type="ECO:0000256" key="5">
    <source>
        <dbReference type="ARBA" id="ARBA00048462"/>
    </source>
</evidence>
<accession>A0A3P3ZMR1</accession>
<dbReference type="NCBIfam" id="TIGR00128">
    <property type="entry name" value="fabD"/>
    <property type="match status" value="1"/>
</dbReference>
<evidence type="ECO:0000259" key="6">
    <source>
        <dbReference type="SMART" id="SM00827"/>
    </source>
</evidence>
<dbReference type="InterPro" id="IPR016035">
    <property type="entry name" value="Acyl_Trfase/lysoPLipase"/>
</dbReference>
<keyword evidence="4 7" id="KW-0012">Acyltransferase</keyword>
<dbReference type="InterPro" id="IPR016036">
    <property type="entry name" value="Malonyl_transacylase_ACP-bd"/>
</dbReference>
<proteinExistence type="inferred from homology"/>
<dbReference type="PIRSF" id="PIRSF000446">
    <property type="entry name" value="Mct"/>
    <property type="match status" value="1"/>
</dbReference>
<evidence type="ECO:0000256" key="1">
    <source>
        <dbReference type="ARBA" id="ARBA00008217"/>
    </source>
</evidence>
<dbReference type="GO" id="GO:0005829">
    <property type="term" value="C:cytosol"/>
    <property type="evidence" value="ECO:0007669"/>
    <property type="project" value="TreeGrafter"/>
</dbReference>
<dbReference type="Gene3D" id="3.40.366.10">
    <property type="entry name" value="Malonyl-Coenzyme A Acyl Carrier Protein, domain 2"/>
    <property type="match status" value="1"/>
</dbReference>
<dbReference type="Pfam" id="PF00698">
    <property type="entry name" value="Acyl_transf_1"/>
    <property type="match status" value="1"/>
</dbReference>
<gene>
    <name evidence="7" type="primary">fabD</name>
    <name evidence="7" type="ORF">CARN8_2220005</name>
</gene>
<evidence type="ECO:0000313" key="7">
    <source>
        <dbReference type="EMBL" id="VAY87639.1"/>
    </source>
</evidence>
<dbReference type="SUPFAM" id="SSF55048">
    <property type="entry name" value="Probable ACP-binding domain of malonyl-CoA ACP transacylase"/>
    <property type="match status" value="1"/>
</dbReference>
<dbReference type="AlphaFoldDB" id="A0A3P3ZMR1"/>
<comment type="catalytic activity">
    <reaction evidence="5">
        <text>holo-[ACP] + malonyl-CoA = malonyl-[ACP] + CoA</text>
        <dbReference type="Rhea" id="RHEA:41792"/>
        <dbReference type="Rhea" id="RHEA-COMP:9623"/>
        <dbReference type="Rhea" id="RHEA-COMP:9685"/>
        <dbReference type="ChEBI" id="CHEBI:57287"/>
        <dbReference type="ChEBI" id="CHEBI:57384"/>
        <dbReference type="ChEBI" id="CHEBI:64479"/>
        <dbReference type="ChEBI" id="CHEBI:78449"/>
        <dbReference type="EC" id="2.3.1.39"/>
    </reaction>
</comment>
<dbReference type="PANTHER" id="PTHR42681">
    <property type="entry name" value="MALONYL-COA-ACYL CARRIER PROTEIN TRANSACYLASE, MITOCHONDRIAL"/>
    <property type="match status" value="1"/>
</dbReference>
<dbReference type="EMBL" id="UOYP01000138">
    <property type="protein sequence ID" value="VAY87639.1"/>
    <property type="molecule type" value="Genomic_DNA"/>
</dbReference>
<dbReference type="InterPro" id="IPR050858">
    <property type="entry name" value="Mal-CoA-ACP_Trans/PKS_FabD"/>
</dbReference>
<keyword evidence="3 7" id="KW-0808">Transferase</keyword>
<organism evidence="7">
    <name type="scientific">mine drainage metagenome</name>
    <dbReference type="NCBI Taxonomy" id="410659"/>
    <lineage>
        <taxon>unclassified sequences</taxon>
        <taxon>metagenomes</taxon>
        <taxon>ecological metagenomes</taxon>
    </lineage>
</organism>
<feature type="domain" description="Malonyl-CoA:ACP transacylase (MAT)" evidence="6">
    <location>
        <begin position="6"/>
        <end position="300"/>
    </location>
</feature>
<dbReference type="GO" id="GO:0004314">
    <property type="term" value="F:[acyl-carrier-protein] S-malonyltransferase activity"/>
    <property type="evidence" value="ECO:0007669"/>
    <property type="project" value="UniProtKB-EC"/>
</dbReference>
<dbReference type="InterPro" id="IPR001227">
    <property type="entry name" value="Ac_transferase_dom_sf"/>
</dbReference>
<protein>
    <recommendedName>
        <fullName evidence="2">[acyl-carrier-protein] S-malonyltransferase</fullName>
        <ecNumber evidence="2">2.3.1.39</ecNumber>
    </recommendedName>
</protein>
<evidence type="ECO:0000256" key="2">
    <source>
        <dbReference type="ARBA" id="ARBA00013258"/>
    </source>
</evidence>
<dbReference type="PANTHER" id="PTHR42681:SF1">
    <property type="entry name" value="MALONYL-COA-ACYL CARRIER PROTEIN TRANSACYLASE, MITOCHONDRIAL"/>
    <property type="match status" value="1"/>
</dbReference>
<dbReference type="InterPro" id="IPR014043">
    <property type="entry name" value="Acyl_transferase_dom"/>
</dbReference>
<dbReference type="EC" id="2.3.1.39" evidence="2"/>
<dbReference type="SUPFAM" id="SSF52151">
    <property type="entry name" value="FabD/lysophospholipase-like"/>
    <property type="match status" value="1"/>
</dbReference>
<dbReference type="InterPro" id="IPR024925">
    <property type="entry name" value="Malonyl_CoA-ACP_transAc"/>
</dbReference>
<evidence type="ECO:0000256" key="4">
    <source>
        <dbReference type="ARBA" id="ARBA00023315"/>
    </source>
</evidence>
<evidence type="ECO:0000256" key="3">
    <source>
        <dbReference type="ARBA" id="ARBA00022679"/>
    </source>
</evidence>
<dbReference type="Gene3D" id="3.30.70.250">
    <property type="entry name" value="Malonyl-CoA ACP transacylase, ACP-binding"/>
    <property type="match status" value="1"/>
</dbReference>
<reference evidence="7" key="1">
    <citation type="submission" date="2018-10" db="EMBL/GenBank/DDBJ databases">
        <authorList>
            <person name="Plewniak F."/>
        </authorList>
    </citation>
    <scope>NUCLEOTIDE SEQUENCE</scope>
</reference>
<dbReference type="GO" id="GO:0006633">
    <property type="term" value="P:fatty acid biosynthetic process"/>
    <property type="evidence" value="ECO:0007669"/>
    <property type="project" value="TreeGrafter"/>
</dbReference>
<dbReference type="FunFam" id="3.30.70.250:FF:000001">
    <property type="entry name" value="Malonyl CoA-acyl carrier protein transacylase"/>
    <property type="match status" value="1"/>
</dbReference>
<dbReference type="InterPro" id="IPR004410">
    <property type="entry name" value="Malonyl_CoA-ACP_transAc_FabD"/>
</dbReference>